<keyword evidence="1" id="KW-1133">Transmembrane helix</keyword>
<feature type="non-terminal residue" evidence="2">
    <location>
        <position position="1"/>
    </location>
</feature>
<feature type="transmembrane region" description="Helical" evidence="1">
    <location>
        <begin position="329"/>
        <end position="348"/>
    </location>
</feature>
<evidence type="ECO:0000256" key="1">
    <source>
        <dbReference type="SAM" id="Phobius"/>
    </source>
</evidence>
<feature type="transmembrane region" description="Helical" evidence="1">
    <location>
        <begin position="149"/>
        <end position="167"/>
    </location>
</feature>
<feature type="transmembrane region" description="Helical" evidence="1">
    <location>
        <begin position="120"/>
        <end position="137"/>
    </location>
</feature>
<accession>A0A146KJG0</accession>
<protein>
    <submittedName>
        <fullName evidence="2">Transmembrane domain-containing protein</fullName>
    </submittedName>
</protein>
<feature type="transmembrane region" description="Helical" evidence="1">
    <location>
        <begin position="48"/>
        <end position="69"/>
    </location>
</feature>
<dbReference type="EMBL" id="GDID01000841">
    <property type="protein sequence ID" value="JAP95765.1"/>
    <property type="molecule type" value="Transcribed_RNA"/>
</dbReference>
<proteinExistence type="predicted"/>
<name>A0A146KJG0_9EUKA</name>
<feature type="transmembrane region" description="Helical" evidence="1">
    <location>
        <begin position="242"/>
        <end position="261"/>
    </location>
</feature>
<gene>
    <name evidence="2" type="ORF">TPC1_11126</name>
</gene>
<dbReference type="AlphaFoldDB" id="A0A146KJG0"/>
<feature type="transmembrane region" description="Helical" evidence="1">
    <location>
        <begin position="81"/>
        <end position="100"/>
    </location>
</feature>
<feature type="transmembrane region" description="Helical" evidence="1">
    <location>
        <begin position="281"/>
        <end position="302"/>
    </location>
</feature>
<feature type="transmembrane region" description="Helical" evidence="1">
    <location>
        <begin position="12"/>
        <end position="36"/>
    </location>
</feature>
<keyword evidence="1" id="KW-0472">Membrane</keyword>
<reference evidence="2" key="1">
    <citation type="submission" date="2015-07" db="EMBL/GenBank/DDBJ databases">
        <title>Adaptation to a free-living lifestyle via gene acquisitions in the diplomonad Trepomonas sp. PC1.</title>
        <authorList>
            <person name="Xu F."/>
            <person name="Jerlstrom-Hultqvist J."/>
            <person name="Kolisko M."/>
            <person name="Simpson A.G.B."/>
            <person name="Roger A.J."/>
            <person name="Svard S.G."/>
            <person name="Andersson J.O."/>
        </authorList>
    </citation>
    <scope>NUCLEOTIDE SEQUENCE</scope>
    <source>
        <strain evidence="2">PC1</strain>
    </source>
</reference>
<feature type="transmembrane region" description="Helical" evidence="1">
    <location>
        <begin position="182"/>
        <end position="203"/>
    </location>
</feature>
<keyword evidence="1 2" id="KW-0812">Transmembrane</keyword>
<sequence>LRETLSKKIQKAIFGVFIDIIVTIVTCIIIIFFIFLTFGLQKEFTQKHLPGIVSGISIAACYLVFSYNSKKILQYFASHSVYFNVMLFNVICIPIGYGLYFVDYQLIKAFANHPNFEILLTFHTQMVFFTLAINTWFDGIFSGPWLSQSFWWYTISWLLFSFFANDICHNSSFVNSTMQNNYLIVGGLITSSAFCGLTRLSNFRYLQIKHFTQHISFLILMSLLYFICFVLITALYTMEFSVTQMNCAWTNCCLGWLPLMIFGRKFTHLFRTAYLHTMKGLIVYSILQIVFVLSISILYWAVWQFLIFPFIMVKIIGQTDFGYMNRFDFILPFSAGNQLLLFNGLSFFSRKKKIMSEATLAQRKLLVKYPVEAALESDGETSEHGNQIQSLNIPISTSTSQIWDNQKVVQQ</sequence>
<organism evidence="2">
    <name type="scientific">Trepomonas sp. PC1</name>
    <dbReference type="NCBI Taxonomy" id="1076344"/>
    <lineage>
        <taxon>Eukaryota</taxon>
        <taxon>Metamonada</taxon>
        <taxon>Diplomonadida</taxon>
        <taxon>Hexamitidae</taxon>
        <taxon>Hexamitinae</taxon>
        <taxon>Trepomonas</taxon>
    </lineage>
</organism>
<evidence type="ECO:0000313" key="2">
    <source>
        <dbReference type="EMBL" id="JAP95765.1"/>
    </source>
</evidence>
<feature type="transmembrane region" description="Helical" evidence="1">
    <location>
        <begin position="215"/>
        <end position="236"/>
    </location>
</feature>